<evidence type="ECO:0000256" key="1">
    <source>
        <dbReference type="ARBA" id="ARBA00004571"/>
    </source>
</evidence>
<keyword evidence="5 7" id="KW-0472">Membrane</keyword>
<proteinExistence type="inferred from homology"/>
<dbReference type="Pfam" id="PF14905">
    <property type="entry name" value="OMP_b-brl_3"/>
    <property type="match status" value="1"/>
</dbReference>
<evidence type="ECO:0000256" key="5">
    <source>
        <dbReference type="ARBA" id="ARBA00023136"/>
    </source>
</evidence>
<dbReference type="PROSITE" id="PS52016">
    <property type="entry name" value="TONB_DEPENDENT_REC_3"/>
    <property type="match status" value="1"/>
</dbReference>
<dbReference type="InterPro" id="IPR008969">
    <property type="entry name" value="CarboxyPept-like_regulatory"/>
</dbReference>
<dbReference type="AlphaFoldDB" id="A0A2H1EAQ9"/>
<dbReference type="GO" id="GO:0009279">
    <property type="term" value="C:cell outer membrane"/>
    <property type="evidence" value="ECO:0007669"/>
    <property type="project" value="UniProtKB-SubCell"/>
</dbReference>
<evidence type="ECO:0000259" key="10">
    <source>
        <dbReference type="Pfam" id="PF14905"/>
    </source>
</evidence>
<dbReference type="Pfam" id="PF07715">
    <property type="entry name" value="Plug"/>
    <property type="match status" value="1"/>
</dbReference>
<feature type="domain" description="Outer membrane protein beta-barrel" evidence="10">
    <location>
        <begin position="389"/>
        <end position="800"/>
    </location>
</feature>
<keyword evidence="2 7" id="KW-0813">Transport</keyword>
<dbReference type="InterPro" id="IPR037066">
    <property type="entry name" value="Plug_dom_sf"/>
</dbReference>
<dbReference type="PANTHER" id="PTHR40980:SF4">
    <property type="entry name" value="TONB-DEPENDENT RECEPTOR-LIKE BETA-BARREL DOMAIN-CONTAINING PROTEIN"/>
    <property type="match status" value="1"/>
</dbReference>
<dbReference type="EMBL" id="LT634361">
    <property type="protein sequence ID" value="SFZ83123.1"/>
    <property type="molecule type" value="Genomic_DNA"/>
</dbReference>
<evidence type="ECO:0000256" key="7">
    <source>
        <dbReference type="PROSITE-ProRule" id="PRU01360"/>
    </source>
</evidence>
<dbReference type="SUPFAM" id="SSF49464">
    <property type="entry name" value="Carboxypeptidase regulatory domain-like"/>
    <property type="match status" value="1"/>
</dbReference>
<evidence type="ECO:0000313" key="11">
    <source>
        <dbReference type="EMBL" id="SFZ83123.1"/>
    </source>
</evidence>
<evidence type="ECO:0000256" key="6">
    <source>
        <dbReference type="ARBA" id="ARBA00023237"/>
    </source>
</evidence>
<comment type="subcellular location">
    <subcellularLocation>
        <location evidence="1 7">Cell outer membrane</location>
        <topology evidence="1 7">Multi-pass membrane protein</topology>
    </subcellularLocation>
</comment>
<protein>
    <submittedName>
        <fullName evidence="11">TonB-dependent outer membrane receptor</fullName>
    </submittedName>
</protein>
<dbReference type="InterPro" id="IPR039426">
    <property type="entry name" value="TonB-dep_rcpt-like"/>
</dbReference>
<dbReference type="InterPro" id="IPR036942">
    <property type="entry name" value="Beta-barrel_TonB_sf"/>
</dbReference>
<gene>
    <name evidence="11" type="ORF">MARIT_1904</name>
</gene>
<feature type="domain" description="TonB-dependent receptor plug" evidence="9">
    <location>
        <begin position="154"/>
        <end position="232"/>
    </location>
</feature>
<dbReference type="InterPro" id="IPR041700">
    <property type="entry name" value="OMP_b-brl_3"/>
</dbReference>
<dbReference type="STRING" id="1349785.GCA_000509405_02859"/>
<name>A0A2H1EAQ9_9FLAO</name>
<feature type="region of interest" description="Disordered" evidence="8">
    <location>
        <begin position="805"/>
        <end position="825"/>
    </location>
</feature>
<evidence type="ECO:0000256" key="3">
    <source>
        <dbReference type="ARBA" id="ARBA00022452"/>
    </source>
</evidence>
<dbReference type="PANTHER" id="PTHR40980">
    <property type="entry name" value="PLUG DOMAIN-CONTAINING PROTEIN"/>
    <property type="match status" value="1"/>
</dbReference>
<accession>A0A2H1EAQ9</accession>
<evidence type="ECO:0000313" key="12">
    <source>
        <dbReference type="Proteomes" id="UP000231564"/>
    </source>
</evidence>
<dbReference type="OrthoDB" id="8764943at2"/>
<dbReference type="Pfam" id="PF13715">
    <property type="entry name" value="CarbopepD_reg_2"/>
    <property type="match status" value="1"/>
</dbReference>
<organism evidence="11 12">
    <name type="scientific">Tenacibaculum maritimum NCIMB 2154</name>
    <dbReference type="NCBI Taxonomy" id="1349785"/>
    <lineage>
        <taxon>Bacteria</taxon>
        <taxon>Pseudomonadati</taxon>
        <taxon>Bacteroidota</taxon>
        <taxon>Flavobacteriia</taxon>
        <taxon>Flavobacteriales</taxon>
        <taxon>Flavobacteriaceae</taxon>
        <taxon>Tenacibaculum</taxon>
    </lineage>
</organism>
<comment type="similarity">
    <text evidence="7">Belongs to the TonB-dependent receptor family.</text>
</comment>
<dbReference type="Gene3D" id="2.60.40.1120">
    <property type="entry name" value="Carboxypeptidase-like, regulatory domain"/>
    <property type="match status" value="1"/>
</dbReference>
<dbReference type="Proteomes" id="UP000231564">
    <property type="component" value="Chromosome MARIT"/>
</dbReference>
<keyword evidence="6 7" id="KW-0998">Cell outer membrane</keyword>
<keyword evidence="11" id="KW-0675">Receptor</keyword>
<feature type="compositionally biased region" description="Low complexity" evidence="8">
    <location>
        <begin position="352"/>
        <end position="367"/>
    </location>
</feature>
<evidence type="ECO:0000259" key="9">
    <source>
        <dbReference type="Pfam" id="PF07715"/>
    </source>
</evidence>
<dbReference type="Gene3D" id="2.170.130.10">
    <property type="entry name" value="TonB-dependent receptor, plug domain"/>
    <property type="match status" value="1"/>
</dbReference>
<reference evidence="11 12" key="1">
    <citation type="submission" date="2016-11" db="EMBL/GenBank/DDBJ databases">
        <authorList>
            <person name="Jaros S."/>
            <person name="Januszkiewicz K."/>
            <person name="Wedrychowicz H."/>
        </authorList>
    </citation>
    <scope>NUCLEOTIDE SEQUENCE [LARGE SCALE GENOMIC DNA]</scope>
    <source>
        <strain evidence="11">NCIMB 2154T</strain>
    </source>
</reference>
<keyword evidence="3 7" id="KW-1134">Transmembrane beta strand</keyword>
<evidence type="ECO:0000256" key="8">
    <source>
        <dbReference type="SAM" id="MobiDB-lite"/>
    </source>
</evidence>
<keyword evidence="4 7" id="KW-0812">Transmembrane</keyword>
<evidence type="ECO:0000256" key="2">
    <source>
        <dbReference type="ARBA" id="ARBA00022448"/>
    </source>
</evidence>
<sequence>MCSIPLLMKKLLLFIFCIYNISLYAQKPKMHTKQTTLLSGIVLEASTRQPLEYATIILTDLKNQQITGGITNEKGLFLIRVPQGSYDINIEFIGFKTKQLSNKILTNHTSLGTILLSEDTETLEEVEVIAEKSTIEIRLDKKIYNVGKDMTVKGGSVSDVLDNVPAVHVDAEGTVSLRGNENVRILIDGKPSSLIGLNSTDALRNLPAEAIEKVEVITSPSARYDAEGTAGILNIILKKGNIRGVNGAINLTTGIPEVLSISPNLNYRAQKINLFSNMNYSYRKSPGNSQTFFTNFNPDATIKDFRNEDRFFDRKNTNINTSLGLEYYLTKNSSITSSFFYKKNNSHTTTTNFTENSNLSNSLTSTENRIENEDKKTTDKQYTLNYTNNFHGKGKKLVIEAQYNDSSSLENAPVSVAGILEEINSQITNSKDFLFQIDYLIPFGKNSQLEFGHKTTVQDLFSDFKVRDKNGTPFEYDPSNAIDFKQNIYAFYIQYGNRLRDFSYLLGLRTEITDIDLAVLTTKEASNKNYTEWFPTINLGYELNKYAQLTLGYSRRLRRPRHWFLNPFESRSSARNIFKGNPDINPTFTSSFDIGYTNKINKLIINTSIYYQHFTDIMQAISFTERRIQNGKSFDVFIRTPVNLGTENRYGFELTSNYSPSKKIRLSATFNYFHFNIDAFTYTYNNLQSVFLDKVNQNSWFARFNTRISLPAKIQWQTRLLYRGAQTTALTDRKGVFITNLAFSRDFLKDKASLILNINDLFNSRKRNSTTYYGGRITPVTISTAAFQWRERQISLSFTYRFNQKKKRPKQNHSRTSGSGGDFEG</sequence>
<dbReference type="Gene3D" id="2.40.170.20">
    <property type="entry name" value="TonB-dependent receptor, beta-barrel domain"/>
    <property type="match status" value="1"/>
</dbReference>
<keyword evidence="12" id="KW-1185">Reference proteome</keyword>
<dbReference type="InterPro" id="IPR012910">
    <property type="entry name" value="Plug_dom"/>
</dbReference>
<dbReference type="KEGG" id="tmar:MARIT_1904"/>
<feature type="region of interest" description="Disordered" evidence="8">
    <location>
        <begin position="352"/>
        <end position="376"/>
    </location>
</feature>
<dbReference type="SUPFAM" id="SSF56935">
    <property type="entry name" value="Porins"/>
    <property type="match status" value="1"/>
</dbReference>
<evidence type="ECO:0000256" key="4">
    <source>
        <dbReference type="ARBA" id="ARBA00022692"/>
    </source>
</evidence>